<dbReference type="AlphaFoldDB" id="B8JGX7"/>
<evidence type="ECO:0000313" key="1">
    <source>
        <dbReference type="EMBL" id="ACL66614.1"/>
    </source>
</evidence>
<dbReference type="SUPFAM" id="SSF48695">
    <property type="entry name" value="Multiheme cytochromes"/>
    <property type="match status" value="1"/>
</dbReference>
<dbReference type="RefSeq" id="WP_015934426.1">
    <property type="nucleotide sequence ID" value="NC_011891.1"/>
</dbReference>
<dbReference type="InterPro" id="IPR036280">
    <property type="entry name" value="Multihaem_cyt_sf"/>
</dbReference>
<protein>
    <submittedName>
        <fullName evidence="1">Cytochrome c family protein</fullName>
    </submittedName>
</protein>
<proteinExistence type="predicted"/>
<dbReference type="HOGENOM" id="CLU_143263_0_0_7"/>
<dbReference type="KEGG" id="acp:A2cp1_3280"/>
<dbReference type="EMBL" id="CP001359">
    <property type="protein sequence ID" value="ACL66614.1"/>
    <property type="molecule type" value="Genomic_DNA"/>
</dbReference>
<sequence>MEHARHVFRAALGVLVLLAGVGITRGFLVPPTYGLHGPYRWANVAEQMNARTPAHRGPAACGACHEDELRRRAAGAHRAVSCEICHGPLLAHVADDGRVTSPTVDRSPALCARCHRKVLGRPAAFPQVVLEEHVEGPLDAGACLACHDPHAPTP</sequence>
<dbReference type="Gene3D" id="1.10.287.3080">
    <property type="match status" value="1"/>
</dbReference>
<evidence type="ECO:0000313" key="2">
    <source>
        <dbReference type="Proteomes" id="UP000007089"/>
    </source>
</evidence>
<dbReference type="Proteomes" id="UP000007089">
    <property type="component" value="Chromosome"/>
</dbReference>
<organism evidence="1 2">
    <name type="scientific">Anaeromyxobacter dehalogenans (strain ATCC BAA-258 / DSM 21875 / 2CP-1)</name>
    <dbReference type="NCBI Taxonomy" id="455488"/>
    <lineage>
        <taxon>Bacteria</taxon>
        <taxon>Pseudomonadati</taxon>
        <taxon>Myxococcota</taxon>
        <taxon>Myxococcia</taxon>
        <taxon>Myxococcales</taxon>
        <taxon>Cystobacterineae</taxon>
        <taxon>Anaeromyxobacteraceae</taxon>
        <taxon>Anaeromyxobacter</taxon>
    </lineage>
</organism>
<reference evidence="1" key="1">
    <citation type="submission" date="2009-01" db="EMBL/GenBank/DDBJ databases">
        <title>Complete sequence of Anaeromyxobacter dehalogenans 2CP-1.</title>
        <authorList>
            <consortium name="US DOE Joint Genome Institute"/>
            <person name="Lucas S."/>
            <person name="Copeland A."/>
            <person name="Lapidus A."/>
            <person name="Glavina del Rio T."/>
            <person name="Dalin E."/>
            <person name="Tice H."/>
            <person name="Bruce D."/>
            <person name="Goodwin L."/>
            <person name="Pitluck S."/>
            <person name="Saunders E."/>
            <person name="Brettin T."/>
            <person name="Detter J.C."/>
            <person name="Han C."/>
            <person name="Larimer F."/>
            <person name="Land M."/>
            <person name="Hauser L."/>
            <person name="Kyrpides N."/>
            <person name="Ovchinnikova G."/>
            <person name="Beliaev A.S."/>
            <person name="Richardson P."/>
        </authorList>
    </citation>
    <scope>NUCLEOTIDE SEQUENCE</scope>
    <source>
        <strain evidence="1">2CP-1</strain>
    </source>
</reference>
<name>B8JGX7_ANAD2</name>
<keyword evidence="2" id="KW-1185">Reference proteome</keyword>
<gene>
    <name evidence="1" type="ordered locus">A2cp1_3280</name>
</gene>
<accession>B8JGX7</accession>